<comment type="caution">
    <text evidence="1">The sequence shown here is derived from an EMBL/GenBank/DDBJ whole genome shotgun (WGS) entry which is preliminary data.</text>
</comment>
<organism evidence="1 2">
    <name type="scientific">Faecalitalea cylindroides ATCC 27803</name>
    <dbReference type="NCBI Taxonomy" id="649755"/>
    <lineage>
        <taxon>Bacteria</taxon>
        <taxon>Bacillati</taxon>
        <taxon>Bacillota</taxon>
        <taxon>Erysipelotrichia</taxon>
        <taxon>Erysipelotrichales</taxon>
        <taxon>Erysipelotrichaceae</taxon>
        <taxon>Faecalitalea</taxon>
    </lineage>
</organism>
<protein>
    <submittedName>
        <fullName evidence="1">Uncharacterized protein</fullName>
    </submittedName>
</protein>
<dbReference type="HOGENOM" id="CLU_1150498_0_0_9"/>
<gene>
    <name evidence="1" type="ORF">HMPREF0367_00109</name>
</gene>
<sequence length="241" mass="28388">MMNKLIKKNMYLLANKTVYESRLFIDPQIKYIFMKNERKPQFVIGIHDPVDEIECIFNSVTADESISLEDLTYSHPIFSEETGVCEEGYLLSLMDEKYEPVFIDIPTHAKLWDFIDYYMDILDPKEDMIIRYLEFSRSSGINSILLSEYSDSIINNLYAIYLKDEKMILSYNKCDNYVYLDHDENGYIIESLENPKGTTYRDFKSAFYDFLSIVLNDITSTHTIQEELNETLIKLGEKKHE</sequence>
<dbReference type="AlphaFoldDB" id="U2PAJ6"/>
<dbReference type="Proteomes" id="UP000016658">
    <property type="component" value="Unassembled WGS sequence"/>
</dbReference>
<evidence type="ECO:0000313" key="2">
    <source>
        <dbReference type="Proteomes" id="UP000016658"/>
    </source>
</evidence>
<reference evidence="1 2" key="1">
    <citation type="submission" date="2013-06" db="EMBL/GenBank/DDBJ databases">
        <authorList>
            <person name="Weinstock G."/>
            <person name="Sodergren E."/>
            <person name="Lobos E.A."/>
            <person name="Fulton L."/>
            <person name="Fulton R."/>
            <person name="Courtney L."/>
            <person name="Fronick C."/>
            <person name="O'Laughlin M."/>
            <person name="Godfrey J."/>
            <person name="Wilson R.M."/>
            <person name="Miner T."/>
            <person name="Farmer C."/>
            <person name="Delehaunty K."/>
            <person name="Cordes M."/>
            <person name="Minx P."/>
            <person name="Tomlinson C."/>
            <person name="Chen J."/>
            <person name="Wollam A."/>
            <person name="Pepin K.H."/>
            <person name="Bhonagiri V."/>
            <person name="Zhang X."/>
            <person name="Warren W."/>
            <person name="Mitreva M."/>
            <person name="Mardis E.R."/>
            <person name="Wilson R.K."/>
        </authorList>
    </citation>
    <scope>NUCLEOTIDE SEQUENCE [LARGE SCALE GENOMIC DNA]</scope>
    <source>
        <strain evidence="1 2">ATCC 27803</strain>
    </source>
</reference>
<proteinExistence type="predicted"/>
<evidence type="ECO:0000313" key="1">
    <source>
        <dbReference type="EMBL" id="ERK47505.1"/>
    </source>
</evidence>
<dbReference type="EMBL" id="AWVI01000004">
    <property type="protein sequence ID" value="ERK47505.1"/>
    <property type="molecule type" value="Genomic_DNA"/>
</dbReference>
<accession>U2PAJ6</accession>
<name>U2PAJ6_9FIRM</name>